<evidence type="ECO:0000313" key="2">
    <source>
        <dbReference type="EMBL" id="KAJ8058775.1"/>
    </source>
</evidence>
<evidence type="ECO:0000313" key="3">
    <source>
        <dbReference type="Proteomes" id="UP001152300"/>
    </source>
</evidence>
<dbReference type="EMBL" id="JAPEIS010000015">
    <property type="protein sequence ID" value="KAJ8058775.1"/>
    <property type="molecule type" value="Genomic_DNA"/>
</dbReference>
<dbReference type="AlphaFoldDB" id="A0A9X0A9L1"/>
<accession>A0A9X0A9L1</accession>
<feature type="region of interest" description="Disordered" evidence="1">
    <location>
        <begin position="1"/>
        <end position="41"/>
    </location>
</feature>
<evidence type="ECO:0000256" key="1">
    <source>
        <dbReference type="SAM" id="MobiDB-lite"/>
    </source>
</evidence>
<feature type="compositionally biased region" description="Basic residues" evidence="1">
    <location>
        <begin position="536"/>
        <end position="546"/>
    </location>
</feature>
<feature type="region of interest" description="Disordered" evidence="1">
    <location>
        <begin position="592"/>
        <end position="658"/>
    </location>
</feature>
<gene>
    <name evidence="2" type="ORF">OCU04_011764</name>
</gene>
<protein>
    <submittedName>
        <fullName evidence="2">Uncharacterized protein</fullName>
    </submittedName>
</protein>
<feature type="compositionally biased region" description="Polar residues" evidence="1">
    <location>
        <begin position="19"/>
        <end position="32"/>
    </location>
</feature>
<feature type="region of interest" description="Disordered" evidence="1">
    <location>
        <begin position="525"/>
        <end position="570"/>
    </location>
</feature>
<dbReference type="Proteomes" id="UP001152300">
    <property type="component" value="Unassembled WGS sequence"/>
</dbReference>
<sequence length="658" mass="73188">MSLSNLPIDPLLLEEDQRNNNNNSLETISLSKQGEKEGELVSDPHLRHADSAPEFGYEEYHPPTSHLPTSFEHHNINSTNSEFNSYGKFFFYQQSHNPLLPAPQNLHPAPSDSYRFSDDFDHQTAYLSEPQQYQYPPPHYQPFASQPYESNSSSSQIFDGQSYGNQVPGDRPFSSPSIDGQLFNNQFASNQISSSRFFDSQGLSLHHNAPDHSLELTPHGYPILRPGPLTMSLIPPPTHDELSYLEAWIPQNGPEIDNFFAQRPSMQRYSPNVPLRDQLHGVIRIMLFEQAAFEPENNDINHDYDQLCLLLLGRYRIQCPEEAAELQRIAASQIIPSPSSPPPIAGSQLPSFGHHSIGFQSLDEEGDNEQMKGTDKELIKKWGGRKRFVNVLGVEQERFHDRRKSSSVHNKDHPEARRLMLYPPSTGSNLSDHDILQMARIKPVARHQRASDVYTDRGEYKSGYKRFTEMSDDILRREGLLRSWIPRADSDSPANSVERAERAIQLGLTGDHKLFADAAAEKIRRAQDGMGNSSGRARKRRRRKAQAARPGQAAGTLGVATPSSSTAAVTGAETQDVGTMGLAIPASEQNAFGAESSGERTGGWLGGEAGSDVDQQLPVHGSHRVTSASSLFSRAQQSFVAQGDEDGERDEEMEEVAA</sequence>
<feature type="compositionally biased region" description="Polar residues" evidence="1">
    <location>
        <begin position="624"/>
        <end position="640"/>
    </location>
</feature>
<keyword evidence="3" id="KW-1185">Reference proteome</keyword>
<feature type="region of interest" description="Disordered" evidence="1">
    <location>
        <begin position="132"/>
        <end position="180"/>
    </location>
</feature>
<organism evidence="2 3">
    <name type="scientific">Sclerotinia nivalis</name>
    <dbReference type="NCBI Taxonomy" id="352851"/>
    <lineage>
        <taxon>Eukaryota</taxon>
        <taxon>Fungi</taxon>
        <taxon>Dikarya</taxon>
        <taxon>Ascomycota</taxon>
        <taxon>Pezizomycotina</taxon>
        <taxon>Leotiomycetes</taxon>
        <taxon>Helotiales</taxon>
        <taxon>Sclerotiniaceae</taxon>
        <taxon>Sclerotinia</taxon>
    </lineage>
</organism>
<comment type="caution">
    <text evidence="2">The sequence shown here is derived from an EMBL/GenBank/DDBJ whole genome shotgun (WGS) entry which is preliminary data.</text>
</comment>
<name>A0A9X0A9L1_9HELO</name>
<proteinExistence type="predicted"/>
<reference evidence="2" key="1">
    <citation type="submission" date="2022-11" db="EMBL/GenBank/DDBJ databases">
        <title>Genome Resource of Sclerotinia nivalis Strain SnTB1, a Plant Pathogen Isolated from American Ginseng.</title>
        <authorList>
            <person name="Fan S."/>
        </authorList>
    </citation>
    <scope>NUCLEOTIDE SEQUENCE</scope>
    <source>
        <strain evidence="2">SnTB1</strain>
    </source>
</reference>
<dbReference type="OrthoDB" id="3542815at2759"/>
<feature type="compositionally biased region" description="Acidic residues" evidence="1">
    <location>
        <begin position="643"/>
        <end position="658"/>
    </location>
</feature>
<feature type="compositionally biased region" description="Gly residues" evidence="1">
    <location>
        <begin position="600"/>
        <end position="609"/>
    </location>
</feature>
<feature type="compositionally biased region" description="Polar residues" evidence="1">
    <location>
        <begin position="156"/>
        <end position="165"/>
    </location>
</feature>
<feature type="compositionally biased region" description="Polar residues" evidence="1">
    <location>
        <begin position="561"/>
        <end position="570"/>
    </location>
</feature>